<sequence length="143" mass="16390">MDTLNFGVLDPIKLPIAKKLYKAHYPAGKPKRDERILTLTRNQSLSALVRFRTIEHYRLMTGMLVLPEQRGAGLGHQLMTYLEQGELKDGDYCFALSHLESFYSQHGFESIDEDSLPNPLKQLFSRYISGGKSLLAMRYIDPR</sequence>
<dbReference type="Gene3D" id="3.40.630.30">
    <property type="match status" value="1"/>
</dbReference>
<dbReference type="AlphaFoldDB" id="A0A090S787"/>
<dbReference type="GO" id="GO:0016747">
    <property type="term" value="F:acyltransferase activity, transferring groups other than amino-acyl groups"/>
    <property type="evidence" value="ECO:0007669"/>
    <property type="project" value="InterPro"/>
</dbReference>
<keyword evidence="2" id="KW-0012">Acyltransferase</keyword>
<dbReference type="InterPro" id="IPR000182">
    <property type="entry name" value="GNAT_dom"/>
</dbReference>
<accession>A0A090S787</accession>
<reference evidence="2 3" key="2">
    <citation type="submission" date="2014-09" db="EMBL/GenBank/DDBJ databases">
        <authorList>
            <consortium name="NBRP consortium"/>
            <person name="Sawabe T."/>
            <person name="Meirelles P."/>
            <person name="Nakanishi M."/>
            <person name="Sayaka M."/>
            <person name="Hattori M."/>
            <person name="Ohkuma M."/>
        </authorList>
    </citation>
    <scope>NUCLEOTIDE SEQUENCE [LARGE SCALE GENOMIC DNA]</scope>
    <source>
        <strain evidence="3">JCM19235</strain>
    </source>
</reference>
<name>A0A090S787_9VIBR</name>
<dbReference type="EMBL" id="BBMR01000021">
    <property type="protein sequence ID" value="GAL23416.1"/>
    <property type="molecule type" value="Genomic_DNA"/>
</dbReference>
<evidence type="ECO:0000313" key="2">
    <source>
        <dbReference type="EMBL" id="GAL23416.1"/>
    </source>
</evidence>
<keyword evidence="2" id="KW-0808">Transferase</keyword>
<protein>
    <submittedName>
        <fullName evidence="2">Predicted acyltransferase</fullName>
    </submittedName>
</protein>
<dbReference type="Pfam" id="PF13508">
    <property type="entry name" value="Acetyltransf_7"/>
    <property type="match status" value="1"/>
</dbReference>
<dbReference type="SUPFAM" id="SSF55729">
    <property type="entry name" value="Acyl-CoA N-acyltransferases (Nat)"/>
    <property type="match status" value="1"/>
</dbReference>
<dbReference type="OrthoDB" id="7845888at2"/>
<dbReference type="InterPro" id="IPR016181">
    <property type="entry name" value="Acyl_CoA_acyltransferase"/>
</dbReference>
<evidence type="ECO:0000313" key="3">
    <source>
        <dbReference type="Proteomes" id="UP000029228"/>
    </source>
</evidence>
<dbReference type="PROSITE" id="PS51186">
    <property type="entry name" value="GNAT"/>
    <property type="match status" value="1"/>
</dbReference>
<reference evidence="2 3" key="1">
    <citation type="submission" date="2014-09" db="EMBL/GenBank/DDBJ databases">
        <title>Vibrio maritimus JCM 19235. (C45) whole genome shotgun sequence.</title>
        <authorList>
            <person name="Sawabe T."/>
            <person name="Meirelles P."/>
            <person name="Nakanishi M."/>
            <person name="Sayaka M."/>
            <person name="Hattori M."/>
            <person name="Ohkuma M."/>
        </authorList>
    </citation>
    <scope>NUCLEOTIDE SEQUENCE [LARGE SCALE GENOMIC DNA]</scope>
    <source>
        <strain evidence="3">JCM19235</strain>
    </source>
</reference>
<dbReference type="STRING" id="990268.JCM19235_7052"/>
<gene>
    <name evidence="2" type="ORF">JCM19235_7052</name>
</gene>
<proteinExistence type="predicted"/>
<evidence type="ECO:0000259" key="1">
    <source>
        <dbReference type="PROSITE" id="PS51186"/>
    </source>
</evidence>
<keyword evidence="3" id="KW-1185">Reference proteome</keyword>
<comment type="caution">
    <text evidence="2">The sequence shown here is derived from an EMBL/GenBank/DDBJ whole genome shotgun (WGS) entry which is preliminary data.</text>
</comment>
<dbReference type="Proteomes" id="UP000029228">
    <property type="component" value="Unassembled WGS sequence"/>
</dbReference>
<organism evidence="2 3">
    <name type="scientific">Vibrio maritimus</name>
    <dbReference type="NCBI Taxonomy" id="990268"/>
    <lineage>
        <taxon>Bacteria</taxon>
        <taxon>Pseudomonadati</taxon>
        <taxon>Pseudomonadota</taxon>
        <taxon>Gammaproteobacteria</taxon>
        <taxon>Vibrionales</taxon>
        <taxon>Vibrionaceae</taxon>
        <taxon>Vibrio</taxon>
    </lineage>
</organism>
<feature type="domain" description="N-acetyltransferase" evidence="1">
    <location>
        <begin position="1"/>
        <end position="129"/>
    </location>
</feature>